<protein>
    <submittedName>
        <fullName evidence="1">Uncharacterized protein</fullName>
    </submittedName>
</protein>
<accession>A0A7C8N9L3</accession>
<dbReference type="AlphaFoldDB" id="A0A7C8N9L3"/>
<dbReference type="PANTHER" id="PTHR35040">
    <property type="match status" value="1"/>
</dbReference>
<evidence type="ECO:0000313" key="1">
    <source>
        <dbReference type="EMBL" id="KAF3092607.1"/>
    </source>
</evidence>
<comment type="caution">
    <text evidence="1">The sequence shown here is derived from an EMBL/GenBank/DDBJ whole genome shotgun (WGS) entry which is preliminary data.</text>
</comment>
<evidence type="ECO:0000313" key="2">
    <source>
        <dbReference type="Proteomes" id="UP000475325"/>
    </source>
</evidence>
<sequence length="328" mass="36833">MVTSKRKDFTVHQMGLLRDEGVYILRIIWREILFDIFAQYTSPDVISSGNLHPVIATETPVEALYIGSLAGLNMFPICPLEQSRHVAPPKWSTSSPRSSPFTCTLRAAPHLHCAVFAWYPFFQSITSNPSITFNIILNPNSGPGDLYGCPNDDWKSVLSYANGLNNTNLIGYVDSNPTIIPAPVYKPQIQTYKNWANFTGKDIHIDGIFVDDMAYNASSKSYYISFANNIKSVWSAPFIKAPYTNCLRYKQAIIIHDFNGTALDQQQICDGMGQTFRVGNIFITSAVQDDSTHQNPYDELPPLLQQFSASVKATNFWILAHPQWYADI</sequence>
<name>A0A7C8N9L3_ORBOL</name>
<dbReference type="Pfam" id="PF12138">
    <property type="entry name" value="Spherulin4"/>
    <property type="match status" value="1"/>
</dbReference>
<dbReference type="Proteomes" id="UP000475325">
    <property type="component" value="Unassembled WGS sequence"/>
</dbReference>
<gene>
    <name evidence="1" type="ORF">TWF102_008424</name>
</gene>
<organism evidence="1 2">
    <name type="scientific">Orbilia oligospora</name>
    <name type="common">Nematode-trapping fungus</name>
    <name type="synonym">Arthrobotrys oligospora</name>
    <dbReference type="NCBI Taxonomy" id="2813651"/>
    <lineage>
        <taxon>Eukaryota</taxon>
        <taxon>Fungi</taxon>
        <taxon>Dikarya</taxon>
        <taxon>Ascomycota</taxon>
        <taxon>Pezizomycotina</taxon>
        <taxon>Orbiliomycetes</taxon>
        <taxon>Orbiliales</taxon>
        <taxon>Orbiliaceae</taxon>
        <taxon>Orbilia</taxon>
    </lineage>
</organism>
<dbReference type="InterPro" id="IPR021986">
    <property type="entry name" value="Spherulin4"/>
</dbReference>
<proteinExistence type="predicted"/>
<dbReference type="EMBL" id="WIQW01000051">
    <property type="protein sequence ID" value="KAF3092607.1"/>
    <property type="molecule type" value="Genomic_DNA"/>
</dbReference>
<dbReference type="PANTHER" id="PTHR35040:SF9">
    <property type="entry name" value="4-LIKE CELL SURFACE PROTEIN, PUTATIVE (AFU_ORTHOLOGUE AFUA_4G14080)-RELATED"/>
    <property type="match status" value="1"/>
</dbReference>
<reference evidence="1 2" key="1">
    <citation type="submission" date="2019-06" db="EMBL/GenBank/DDBJ databases">
        <authorList>
            <person name="Palmer J.M."/>
        </authorList>
    </citation>
    <scope>NUCLEOTIDE SEQUENCE [LARGE SCALE GENOMIC DNA]</scope>
    <source>
        <strain evidence="1 2">TWF102</strain>
    </source>
</reference>